<proteinExistence type="predicted"/>
<name>A0AAD7F2F8_9AGAR</name>
<sequence length="552" mass="62361">MPDPETPPSELHRALQVPEVVWMIVSYLDPRPDEEMADLAALAQCRIFHGPALDALWRHQGTIRNLINCMPDGLWVVETVQRRKILRLSRPVQVTDWDRVLQYSHRVRSFAVDSYSSESLSQVFEVLRLGVPGDYLLPNLEMLQWRPDSTIQFADINLFLGPRIASIELQALRIPQLSLLTTLTRRFPGLTAVTIDQWFPQYSTSQSQIQIQSGISAFARGLKNVRYLNLQSGIDVEAITNIGGLSTLETLRLHLAPPLTLSSLTGLPQGALFHYLRSADFSCHRDSELAFVTLFVRSWANPSLRSFKLKSRDHLTVDETEELYRALSAHCSHDALESLTITVYIAGLPTPEYIIPGRALQLLFCFTNLVTVTIKSAHGYLLDDETITELAAAWPQIKELHLSAHDHLHQCGTLLGLHAFARHCPNLLHTLELSFDASSVPAPHPDPSLRQKLWHPALESLDVAYSLISNAFDVARFISATFFNVTELYTALADDELEDEENTDPRFPAQVACHKLWREVETLLPRLNDIRAEEFHWAQQAIDQKGYIPVPI</sequence>
<dbReference type="InterPro" id="IPR032675">
    <property type="entry name" value="LRR_dom_sf"/>
</dbReference>
<keyword evidence="2" id="KW-1185">Reference proteome</keyword>
<dbReference type="EMBL" id="JARIHO010000004">
    <property type="protein sequence ID" value="KAJ7362832.1"/>
    <property type="molecule type" value="Genomic_DNA"/>
</dbReference>
<gene>
    <name evidence="1" type="ORF">DFH08DRAFT_841557</name>
</gene>
<protein>
    <recommendedName>
        <fullName evidence="3">F-box domain-containing protein</fullName>
    </recommendedName>
</protein>
<organism evidence="1 2">
    <name type="scientific">Mycena albidolilacea</name>
    <dbReference type="NCBI Taxonomy" id="1033008"/>
    <lineage>
        <taxon>Eukaryota</taxon>
        <taxon>Fungi</taxon>
        <taxon>Dikarya</taxon>
        <taxon>Basidiomycota</taxon>
        <taxon>Agaricomycotina</taxon>
        <taxon>Agaricomycetes</taxon>
        <taxon>Agaricomycetidae</taxon>
        <taxon>Agaricales</taxon>
        <taxon>Marasmiineae</taxon>
        <taxon>Mycenaceae</taxon>
        <taxon>Mycena</taxon>
    </lineage>
</organism>
<evidence type="ECO:0000313" key="1">
    <source>
        <dbReference type="EMBL" id="KAJ7362832.1"/>
    </source>
</evidence>
<evidence type="ECO:0008006" key="3">
    <source>
        <dbReference type="Google" id="ProtNLM"/>
    </source>
</evidence>
<dbReference type="Proteomes" id="UP001218218">
    <property type="component" value="Unassembled WGS sequence"/>
</dbReference>
<accession>A0AAD7F2F8</accession>
<dbReference type="Gene3D" id="3.80.10.10">
    <property type="entry name" value="Ribonuclease Inhibitor"/>
    <property type="match status" value="1"/>
</dbReference>
<dbReference type="SUPFAM" id="SSF52047">
    <property type="entry name" value="RNI-like"/>
    <property type="match status" value="1"/>
</dbReference>
<evidence type="ECO:0000313" key="2">
    <source>
        <dbReference type="Proteomes" id="UP001218218"/>
    </source>
</evidence>
<reference evidence="1" key="1">
    <citation type="submission" date="2023-03" db="EMBL/GenBank/DDBJ databases">
        <title>Massive genome expansion in bonnet fungi (Mycena s.s.) driven by repeated elements and novel gene families across ecological guilds.</title>
        <authorList>
            <consortium name="Lawrence Berkeley National Laboratory"/>
            <person name="Harder C.B."/>
            <person name="Miyauchi S."/>
            <person name="Viragh M."/>
            <person name="Kuo A."/>
            <person name="Thoen E."/>
            <person name="Andreopoulos B."/>
            <person name="Lu D."/>
            <person name="Skrede I."/>
            <person name="Drula E."/>
            <person name="Henrissat B."/>
            <person name="Morin E."/>
            <person name="Kohler A."/>
            <person name="Barry K."/>
            <person name="LaButti K."/>
            <person name="Morin E."/>
            <person name="Salamov A."/>
            <person name="Lipzen A."/>
            <person name="Mereny Z."/>
            <person name="Hegedus B."/>
            <person name="Baldrian P."/>
            <person name="Stursova M."/>
            <person name="Weitz H."/>
            <person name="Taylor A."/>
            <person name="Grigoriev I.V."/>
            <person name="Nagy L.G."/>
            <person name="Martin F."/>
            <person name="Kauserud H."/>
        </authorList>
    </citation>
    <scope>NUCLEOTIDE SEQUENCE</scope>
    <source>
        <strain evidence="1">CBHHK002</strain>
    </source>
</reference>
<comment type="caution">
    <text evidence="1">The sequence shown here is derived from an EMBL/GenBank/DDBJ whole genome shotgun (WGS) entry which is preliminary data.</text>
</comment>
<dbReference type="AlphaFoldDB" id="A0AAD7F2F8"/>